<accession>A6DU94</accession>
<gene>
    <name evidence="2" type="ORF">LNTAR_03804</name>
</gene>
<dbReference type="InterPro" id="IPR029063">
    <property type="entry name" value="SAM-dependent_MTases_sf"/>
</dbReference>
<dbReference type="AlphaFoldDB" id="A6DU94"/>
<organism evidence="2 3">
    <name type="scientific">Lentisphaera araneosa HTCC2155</name>
    <dbReference type="NCBI Taxonomy" id="313628"/>
    <lineage>
        <taxon>Bacteria</taxon>
        <taxon>Pseudomonadati</taxon>
        <taxon>Lentisphaerota</taxon>
        <taxon>Lentisphaeria</taxon>
        <taxon>Lentisphaerales</taxon>
        <taxon>Lentisphaeraceae</taxon>
        <taxon>Lentisphaera</taxon>
    </lineage>
</organism>
<dbReference type="GO" id="GO:0032259">
    <property type="term" value="P:methylation"/>
    <property type="evidence" value="ECO:0007669"/>
    <property type="project" value="UniProtKB-KW"/>
</dbReference>
<dbReference type="Proteomes" id="UP000004947">
    <property type="component" value="Unassembled WGS sequence"/>
</dbReference>
<sequence length="196" mass="22804">MNENTNINWYNQHAEDFILRSAQDDMSWPYSDFLSALTQAPAKILDLGCGPGRDLVYFKNKGYQVEGLDASETFCQHAEKISHARIIHQKFSELNLAPKSYDGIFANAVLMHVEPKDREAFLKEIFCALRTNGIFYAHFPKGHKSEQSCDGRTLHLSSDWIDLCQHYTWKLELNEGRPKFFSPEEQIWQVIRFRKN</sequence>
<dbReference type="EMBL" id="ABCK01000050">
    <property type="protein sequence ID" value="EDM24782.1"/>
    <property type="molecule type" value="Genomic_DNA"/>
</dbReference>
<dbReference type="InterPro" id="IPR013216">
    <property type="entry name" value="Methyltransf_11"/>
</dbReference>
<keyword evidence="3" id="KW-1185">Reference proteome</keyword>
<comment type="caution">
    <text evidence="2">The sequence shown here is derived from an EMBL/GenBank/DDBJ whole genome shotgun (WGS) entry which is preliminary data.</text>
</comment>
<dbReference type="Gene3D" id="3.40.50.150">
    <property type="entry name" value="Vaccinia Virus protein VP39"/>
    <property type="match status" value="1"/>
</dbReference>
<evidence type="ECO:0000313" key="2">
    <source>
        <dbReference type="EMBL" id="EDM24782.1"/>
    </source>
</evidence>
<protein>
    <submittedName>
        <fullName evidence="2">Ubiquinone/menaquinone biosynthesis methyltransferase ubie</fullName>
    </submittedName>
</protein>
<dbReference type="GO" id="GO:0008757">
    <property type="term" value="F:S-adenosylmethionine-dependent methyltransferase activity"/>
    <property type="evidence" value="ECO:0007669"/>
    <property type="project" value="InterPro"/>
</dbReference>
<keyword evidence="2" id="KW-0808">Transferase</keyword>
<dbReference type="PANTHER" id="PTHR43861:SF1">
    <property type="entry name" value="TRANS-ACONITATE 2-METHYLTRANSFERASE"/>
    <property type="match status" value="1"/>
</dbReference>
<dbReference type="OrthoDB" id="9772751at2"/>
<dbReference type="PANTHER" id="PTHR43861">
    <property type="entry name" value="TRANS-ACONITATE 2-METHYLTRANSFERASE-RELATED"/>
    <property type="match status" value="1"/>
</dbReference>
<dbReference type="eggNOG" id="COG0500">
    <property type="taxonomic scope" value="Bacteria"/>
</dbReference>
<name>A6DU94_9BACT</name>
<dbReference type="CDD" id="cd02440">
    <property type="entry name" value="AdoMet_MTases"/>
    <property type="match status" value="1"/>
</dbReference>
<evidence type="ECO:0000313" key="3">
    <source>
        <dbReference type="Proteomes" id="UP000004947"/>
    </source>
</evidence>
<dbReference type="STRING" id="313628.LNTAR_03804"/>
<feature type="domain" description="Methyltransferase type 11" evidence="1">
    <location>
        <begin position="45"/>
        <end position="136"/>
    </location>
</feature>
<proteinExistence type="predicted"/>
<reference evidence="2 3" key="1">
    <citation type="journal article" date="2010" name="J. Bacteriol.">
        <title>Genome sequence of Lentisphaera araneosa HTCC2155T, the type species of the order Lentisphaerales in the phylum Lentisphaerae.</title>
        <authorList>
            <person name="Thrash J.C."/>
            <person name="Cho J.C."/>
            <person name="Vergin K.L."/>
            <person name="Morris R.M."/>
            <person name="Giovannoni S.J."/>
        </authorList>
    </citation>
    <scope>NUCLEOTIDE SEQUENCE [LARGE SCALE GENOMIC DNA]</scope>
    <source>
        <strain evidence="2 3">HTCC2155</strain>
    </source>
</reference>
<keyword evidence="2" id="KW-0830">Ubiquinone</keyword>
<evidence type="ECO:0000259" key="1">
    <source>
        <dbReference type="Pfam" id="PF08241"/>
    </source>
</evidence>
<dbReference type="SUPFAM" id="SSF53335">
    <property type="entry name" value="S-adenosyl-L-methionine-dependent methyltransferases"/>
    <property type="match status" value="1"/>
</dbReference>
<keyword evidence="2" id="KW-0489">Methyltransferase</keyword>
<dbReference type="RefSeq" id="WP_007281377.1">
    <property type="nucleotide sequence ID" value="NZ_ABCK01000050.1"/>
</dbReference>
<dbReference type="Pfam" id="PF08241">
    <property type="entry name" value="Methyltransf_11"/>
    <property type="match status" value="1"/>
</dbReference>